<dbReference type="InterPro" id="IPR045063">
    <property type="entry name" value="Dynamin_N"/>
</dbReference>
<dbReference type="PRINTS" id="PR00195">
    <property type="entry name" value="DYNAMIN"/>
</dbReference>
<evidence type="ECO:0000256" key="3">
    <source>
        <dbReference type="SAM" id="MobiDB-lite"/>
    </source>
</evidence>
<dbReference type="Gene3D" id="1.20.120.1240">
    <property type="entry name" value="Dynamin, middle domain"/>
    <property type="match status" value="1"/>
</dbReference>
<dbReference type="Pfam" id="PF00350">
    <property type="entry name" value="Dynamin_N"/>
    <property type="match status" value="1"/>
</dbReference>
<dbReference type="InterPro" id="IPR022812">
    <property type="entry name" value="Dynamin"/>
</dbReference>
<evidence type="ECO:0000259" key="4">
    <source>
        <dbReference type="PROSITE" id="PS51388"/>
    </source>
</evidence>
<dbReference type="Pfam" id="PF01031">
    <property type="entry name" value="Dynamin_M"/>
    <property type="match status" value="1"/>
</dbReference>
<dbReference type="GO" id="GO:0048312">
    <property type="term" value="P:intracellular distribution of mitochondria"/>
    <property type="evidence" value="ECO:0007669"/>
    <property type="project" value="TreeGrafter"/>
</dbReference>
<evidence type="ECO:0000313" key="7">
    <source>
        <dbReference type="Proteomes" id="UP001375240"/>
    </source>
</evidence>
<dbReference type="GO" id="GO:0016559">
    <property type="term" value="P:peroxisome fission"/>
    <property type="evidence" value="ECO:0007669"/>
    <property type="project" value="TreeGrafter"/>
</dbReference>
<keyword evidence="7" id="KW-1185">Reference proteome</keyword>
<organism evidence="6 7">
    <name type="scientific">Orbilia brochopaga</name>
    <dbReference type="NCBI Taxonomy" id="3140254"/>
    <lineage>
        <taxon>Eukaryota</taxon>
        <taxon>Fungi</taxon>
        <taxon>Dikarya</taxon>
        <taxon>Ascomycota</taxon>
        <taxon>Pezizomycotina</taxon>
        <taxon>Orbiliomycetes</taxon>
        <taxon>Orbiliales</taxon>
        <taxon>Orbiliaceae</taxon>
        <taxon>Orbilia</taxon>
    </lineage>
</organism>
<dbReference type="GO" id="GO:0000266">
    <property type="term" value="P:mitochondrial fission"/>
    <property type="evidence" value="ECO:0007669"/>
    <property type="project" value="TreeGrafter"/>
</dbReference>
<dbReference type="PANTHER" id="PTHR11566:SF21">
    <property type="entry name" value="DYNAMIN RELATED PROTEIN 1, ISOFORM A"/>
    <property type="match status" value="1"/>
</dbReference>
<dbReference type="GO" id="GO:0006897">
    <property type="term" value="P:endocytosis"/>
    <property type="evidence" value="ECO:0007669"/>
    <property type="project" value="TreeGrafter"/>
</dbReference>
<evidence type="ECO:0000313" key="6">
    <source>
        <dbReference type="EMBL" id="KAK6347207.1"/>
    </source>
</evidence>
<evidence type="ECO:0000256" key="2">
    <source>
        <dbReference type="ARBA" id="ARBA00023134"/>
    </source>
</evidence>
<accession>A0AAV9UV12</accession>
<dbReference type="GO" id="GO:0008017">
    <property type="term" value="F:microtubule binding"/>
    <property type="evidence" value="ECO:0007669"/>
    <property type="project" value="TreeGrafter"/>
</dbReference>
<keyword evidence="1" id="KW-0547">Nucleotide-binding</keyword>
<dbReference type="PANTHER" id="PTHR11566">
    <property type="entry name" value="DYNAMIN"/>
    <property type="match status" value="1"/>
</dbReference>
<keyword evidence="2" id="KW-0342">GTP-binding</keyword>
<dbReference type="InterPro" id="IPR027417">
    <property type="entry name" value="P-loop_NTPase"/>
</dbReference>
<evidence type="ECO:0000256" key="1">
    <source>
        <dbReference type="ARBA" id="ARBA00022741"/>
    </source>
</evidence>
<protein>
    <submittedName>
        <fullName evidence="6">Uncharacterized protein</fullName>
    </submittedName>
</protein>
<dbReference type="CDD" id="cd08771">
    <property type="entry name" value="DLP_1"/>
    <property type="match status" value="1"/>
</dbReference>
<gene>
    <name evidence="6" type="ORF">TWF696_007281</name>
</gene>
<dbReference type="InterPro" id="IPR001401">
    <property type="entry name" value="Dynamin_GTPase"/>
</dbReference>
<sequence>MASTTSGKAFPRVEIYGEADRSHALDAIDKIRDLQIREVSVPQLVAVGNESCGKSSLLESITGISFPVGNELCTRIATQIVLRRTENTGERTMVYVTIVPGSKSALDDAEVQESFPYSCPESEFGPVKFKELIKKAERLMGINRGQRFSDAILKIELSGPHHPHLTIVDVPGLFHNETGSQTMEDASLVRRLIEDYVRDPRTIIIAVMDGSGSLSNQGVFGIVKAADPGGERTVGVITKCDRAQTGAEHTLLKMAANVKDPLHHGWFLVRNRTTDESNQRLPMEERQKREEEFFKKEPWNTVNAERVGVDKLKVFLGSLLYQQIQSELPKLTKEIDQIVTDCNNQLARLGKPRVGVEGQRIFLTSIATNYGKEVTNCLDGKVGGLVDKDSPLKIRTHIQKMHERFAEVMKNRGHTRAFEILTGDGPDDHDDPATDDNGGLKRDSGSSDQLNKNDDDASSVEDESKPGPDDDKDEGTLNVDTRRMFRQSQTPEPMTPKLSHIYDWIRETHDNSRGTELRGQTNPRIVVDLFQKQAENWPKLAKDHIDSVVDVVDKFDDHLFKRVAVEEAIRRRLQANIATERSERIRAAYHLFHELVKVELEGHLKTVDEDYRKELARAKALRVRARITGSTQSTPTRELLDIDDITKFFEGEQAVVEDIHDVLKAYYPIALKRFVAAINGQVVDEKLLGDEGPLGLFSPNYIAQLTEEQLKSITREDAKVASTRKELQLRLARAQKALKVAESI</sequence>
<dbReference type="EMBL" id="JAVHNQ010000005">
    <property type="protein sequence ID" value="KAK6347207.1"/>
    <property type="molecule type" value="Genomic_DNA"/>
</dbReference>
<feature type="compositionally biased region" description="Basic and acidic residues" evidence="3">
    <location>
        <begin position="438"/>
        <end position="455"/>
    </location>
</feature>
<dbReference type="InterPro" id="IPR000375">
    <property type="entry name" value="Dynamin_stalk"/>
</dbReference>
<evidence type="ECO:0000259" key="5">
    <source>
        <dbReference type="PROSITE" id="PS51718"/>
    </source>
</evidence>
<feature type="region of interest" description="Disordered" evidence="3">
    <location>
        <begin position="419"/>
        <end position="496"/>
    </location>
</feature>
<comment type="caution">
    <text evidence="6">The sequence shown here is derived from an EMBL/GenBank/DDBJ whole genome shotgun (WGS) entry which is preliminary data.</text>
</comment>
<dbReference type="InterPro" id="IPR030381">
    <property type="entry name" value="G_DYNAMIN_dom"/>
</dbReference>
<dbReference type="InterPro" id="IPR020850">
    <property type="entry name" value="GED_dom"/>
</dbReference>
<name>A0AAV9UV12_9PEZI</name>
<dbReference type="SUPFAM" id="SSF52540">
    <property type="entry name" value="P-loop containing nucleoside triphosphate hydrolases"/>
    <property type="match status" value="1"/>
</dbReference>
<proteinExistence type="predicted"/>
<dbReference type="GO" id="GO:0005874">
    <property type="term" value="C:microtubule"/>
    <property type="evidence" value="ECO:0007669"/>
    <property type="project" value="TreeGrafter"/>
</dbReference>
<dbReference type="GO" id="GO:0005525">
    <property type="term" value="F:GTP binding"/>
    <property type="evidence" value="ECO:0007669"/>
    <property type="project" value="InterPro"/>
</dbReference>
<feature type="compositionally biased region" description="Acidic residues" evidence="3">
    <location>
        <begin position="425"/>
        <end position="434"/>
    </location>
</feature>
<reference evidence="6 7" key="1">
    <citation type="submission" date="2019-10" db="EMBL/GenBank/DDBJ databases">
        <authorList>
            <person name="Palmer J.M."/>
        </authorList>
    </citation>
    <scope>NUCLEOTIDE SEQUENCE [LARGE SCALE GENOMIC DNA]</scope>
    <source>
        <strain evidence="6 7">TWF696</strain>
    </source>
</reference>
<feature type="domain" description="Dynamin-type G" evidence="5">
    <location>
        <begin position="38"/>
        <end position="329"/>
    </location>
</feature>
<dbReference type="GO" id="GO:0016020">
    <property type="term" value="C:membrane"/>
    <property type="evidence" value="ECO:0007669"/>
    <property type="project" value="TreeGrafter"/>
</dbReference>
<dbReference type="Gene3D" id="3.40.50.300">
    <property type="entry name" value="P-loop containing nucleotide triphosphate hydrolases"/>
    <property type="match status" value="1"/>
</dbReference>
<dbReference type="SMART" id="SM00053">
    <property type="entry name" value="DYNc"/>
    <property type="match status" value="1"/>
</dbReference>
<dbReference type="AlphaFoldDB" id="A0AAV9UV12"/>
<feature type="domain" description="GED" evidence="4">
    <location>
        <begin position="656"/>
        <end position="744"/>
    </location>
</feature>
<dbReference type="Proteomes" id="UP001375240">
    <property type="component" value="Unassembled WGS sequence"/>
</dbReference>
<dbReference type="PROSITE" id="PS51388">
    <property type="entry name" value="GED"/>
    <property type="match status" value="1"/>
</dbReference>
<dbReference type="GO" id="GO:0003924">
    <property type="term" value="F:GTPase activity"/>
    <property type="evidence" value="ECO:0007669"/>
    <property type="project" value="InterPro"/>
</dbReference>
<dbReference type="PROSITE" id="PS51718">
    <property type="entry name" value="G_DYNAMIN_2"/>
    <property type="match status" value="1"/>
</dbReference>
<dbReference type="GO" id="GO:0005739">
    <property type="term" value="C:mitochondrion"/>
    <property type="evidence" value="ECO:0007669"/>
    <property type="project" value="TreeGrafter"/>
</dbReference>